<feature type="domain" description="Peptidoglycan recognition protein family" evidence="4">
    <location>
        <begin position="50"/>
        <end position="203"/>
    </location>
</feature>
<dbReference type="CDD" id="cd06583">
    <property type="entry name" value="PGRP"/>
    <property type="match status" value="1"/>
</dbReference>
<protein>
    <submittedName>
        <fullName evidence="5">Peptidoglycan recognition family protein</fullName>
    </submittedName>
</protein>
<dbReference type="InterPro" id="IPR006619">
    <property type="entry name" value="PGRP_domain_met/bac"/>
</dbReference>
<evidence type="ECO:0000256" key="2">
    <source>
        <dbReference type="SAM" id="MobiDB-lite"/>
    </source>
</evidence>
<name>A0ABT4U399_9ACTN</name>
<evidence type="ECO:0000259" key="3">
    <source>
        <dbReference type="SMART" id="SM00644"/>
    </source>
</evidence>
<dbReference type="RefSeq" id="WP_270685637.1">
    <property type="nucleotide sequence ID" value="NZ_JAQFWQ010000025.1"/>
</dbReference>
<dbReference type="SMART" id="SM00701">
    <property type="entry name" value="PGRP"/>
    <property type="match status" value="1"/>
</dbReference>
<dbReference type="EMBL" id="JAQFWQ010000025">
    <property type="protein sequence ID" value="MDA2811176.1"/>
    <property type="molecule type" value="Genomic_DNA"/>
</dbReference>
<organism evidence="5 6">
    <name type="scientific">Nocardiopsis endophytica</name>
    <dbReference type="NCBI Taxonomy" id="3018445"/>
    <lineage>
        <taxon>Bacteria</taxon>
        <taxon>Bacillati</taxon>
        <taxon>Actinomycetota</taxon>
        <taxon>Actinomycetes</taxon>
        <taxon>Streptosporangiales</taxon>
        <taxon>Nocardiopsidaceae</taxon>
        <taxon>Nocardiopsis</taxon>
    </lineage>
</organism>
<keyword evidence="6" id="KW-1185">Reference proteome</keyword>
<sequence length="302" mass="31721">MGSHEQESPHPMGLTRRGAVRAGALAAGAVLLGGAADLAAPAPALAVAAPKVYTRSDWGARKARRAATVTGAPDHIVVHHTATANSTDYSKSHAAALSRAIQRHHMDSNGWDDTGQQFTISRGGHIMEGRNRSLAAVRDGRHAVGAHTANHNSHTVGIENEGLYTSATPTRALMAALADTCAWLCLVYGLDPAKSIVGHRDYNATSCPGDRLYGMLPDLRRDVASRMRTAQQRLELLSLAELPEEHLPTYPAVPTGERAAPYYHGPALGERDAVRAADADADTDADGRGDGGTGEGLPGEDA</sequence>
<dbReference type="Pfam" id="PF01510">
    <property type="entry name" value="Amidase_2"/>
    <property type="match status" value="1"/>
</dbReference>
<gene>
    <name evidence="5" type="ORF">O4J56_11070</name>
</gene>
<comment type="similarity">
    <text evidence="1">Belongs to the N-acetylmuramoyl-L-alanine amidase 2 family.</text>
</comment>
<accession>A0ABT4U399</accession>
<dbReference type="Proteomes" id="UP001527866">
    <property type="component" value="Unassembled WGS sequence"/>
</dbReference>
<dbReference type="SUPFAM" id="SSF55846">
    <property type="entry name" value="N-acetylmuramoyl-L-alanine amidase-like"/>
    <property type="match status" value="1"/>
</dbReference>
<dbReference type="PROSITE" id="PS51318">
    <property type="entry name" value="TAT"/>
    <property type="match status" value="1"/>
</dbReference>
<dbReference type="PANTHER" id="PTHR11022:SF41">
    <property type="entry name" value="PEPTIDOGLYCAN-RECOGNITION PROTEIN LC-RELATED"/>
    <property type="match status" value="1"/>
</dbReference>
<dbReference type="PANTHER" id="PTHR11022">
    <property type="entry name" value="PEPTIDOGLYCAN RECOGNITION PROTEIN"/>
    <property type="match status" value="1"/>
</dbReference>
<dbReference type="Gene3D" id="3.40.80.10">
    <property type="entry name" value="Peptidoglycan recognition protein-like"/>
    <property type="match status" value="1"/>
</dbReference>
<reference evidence="5 6" key="1">
    <citation type="submission" date="2023-01" db="EMBL/GenBank/DDBJ databases">
        <title>Draft genome sequence of Nocardiopsis sp. RSe5-2 isolated from halophytes.</title>
        <authorList>
            <person name="Duangmal K."/>
            <person name="Chantavorakit T."/>
        </authorList>
    </citation>
    <scope>NUCLEOTIDE SEQUENCE [LARGE SCALE GENOMIC DNA]</scope>
    <source>
        <strain evidence="5 6">RSe5-2</strain>
    </source>
</reference>
<comment type="caution">
    <text evidence="5">The sequence shown here is derived from an EMBL/GenBank/DDBJ whole genome shotgun (WGS) entry which is preliminary data.</text>
</comment>
<evidence type="ECO:0000259" key="4">
    <source>
        <dbReference type="SMART" id="SM00701"/>
    </source>
</evidence>
<evidence type="ECO:0000256" key="1">
    <source>
        <dbReference type="ARBA" id="ARBA00007553"/>
    </source>
</evidence>
<feature type="domain" description="N-acetylmuramoyl-L-alanine amidase" evidence="3">
    <location>
        <begin position="58"/>
        <end position="209"/>
    </location>
</feature>
<evidence type="ECO:0000313" key="5">
    <source>
        <dbReference type="EMBL" id="MDA2811176.1"/>
    </source>
</evidence>
<dbReference type="InterPro" id="IPR015510">
    <property type="entry name" value="PGRP"/>
</dbReference>
<dbReference type="InterPro" id="IPR006311">
    <property type="entry name" value="TAT_signal"/>
</dbReference>
<dbReference type="SMART" id="SM00644">
    <property type="entry name" value="Ami_2"/>
    <property type="match status" value="1"/>
</dbReference>
<evidence type="ECO:0000313" key="6">
    <source>
        <dbReference type="Proteomes" id="UP001527866"/>
    </source>
</evidence>
<dbReference type="InterPro" id="IPR036505">
    <property type="entry name" value="Amidase/PGRP_sf"/>
</dbReference>
<feature type="region of interest" description="Disordered" evidence="2">
    <location>
        <begin position="271"/>
        <end position="302"/>
    </location>
</feature>
<feature type="compositionally biased region" description="Gly residues" evidence="2">
    <location>
        <begin position="290"/>
        <end position="302"/>
    </location>
</feature>
<proteinExistence type="inferred from homology"/>
<dbReference type="InterPro" id="IPR002502">
    <property type="entry name" value="Amidase_domain"/>
</dbReference>